<accession>A0A8H2XZU7</accession>
<protein>
    <submittedName>
        <fullName evidence="2">Uncharacterized protein</fullName>
    </submittedName>
</protein>
<dbReference type="AlphaFoldDB" id="A0A8H2XZU7"/>
<name>A0A8H2XZU7_9AGAM</name>
<feature type="region of interest" description="Disordered" evidence="1">
    <location>
        <begin position="1"/>
        <end position="86"/>
    </location>
</feature>
<feature type="compositionally biased region" description="Polar residues" evidence="1">
    <location>
        <begin position="29"/>
        <end position="55"/>
    </location>
</feature>
<sequence>MSSESTTPKRSLRGSIGSLFDKGFHISAHPQSKHSLQDPNPNIDGSTAPSASRNPSELPYAGELSPHSPQGPGPAENRQTSASSALQGTLRALHQSAEVFPPLQAAIGSLVTALDAVPMAREHRRSYDNLLTELQALHAGIDKYRDAIRLTGMSDGTANIILSIEAEAKFLKSKREKGHTTRILNADKDEEDLIQCYRRVETLSRQLQSNIGLGTWDIAFEQLMVPVYSVSL</sequence>
<reference evidence="2" key="1">
    <citation type="submission" date="2021-01" db="EMBL/GenBank/DDBJ databases">
        <authorList>
            <person name="Kaushik A."/>
        </authorList>
    </citation>
    <scope>NUCLEOTIDE SEQUENCE</scope>
    <source>
        <strain evidence="2">AG1-1C</strain>
    </source>
</reference>
<evidence type="ECO:0000256" key="1">
    <source>
        <dbReference type="SAM" id="MobiDB-lite"/>
    </source>
</evidence>
<proteinExistence type="predicted"/>
<dbReference type="Proteomes" id="UP000663846">
    <property type="component" value="Unassembled WGS sequence"/>
</dbReference>
<comment type="caution">
    <text evidence="2">The sequence shown here is derived from an EMBL/GenBank/DDBJ whole genome shotgun (WGS) entry which is preliminary data.</text>
</comment>
<organism evidence="2 3">
    <name type="scientific">Rhizoctonia solani</name>
    <dbReference type="NCBI Taxonomy" id="456999"/>
    <lineage>
        <taxon>Eukaryota</taxon>
        <taxon>Fungi</taxon>
        <taxon>Dikarya</taxon>
        <taxon>Basidiomycota</taxon>
        <taxon>Agaricomycotina</taxon>
        <taxon>Agaricomycetes</taxon>
        <taxon>Cantharellales</taxon>
        <taxon>Ceratobasidiaceae</taxon>
        <taxon>Rhizoctonia</taxon>
    </lineage>
</organism>
<gene>
    <name evidence="2" type="ORF">RDB_LOCUS128481</name>
</gene>
<evidence type="ECO:0000313" key="3">
    <source>
        <dbReference type="Proteomes" id="UP000663846"/>
    </source>
</evidence>
<dbReference type="EMBL" id="CAJMWS010000389">
    <property type="protein sequence ID" value="CAE6440344.1"/>
    <property type="molecule type" value="Genomic_DNA"/>
</dbReference>
<feature type="compositionally biased region" description="Polar residues" evidence="1">
    <location>
        <begin position="77"/>
        <end position="86"/>
    </location>
</feature>
<evidence type="ECO:0000313" key="2">
    <source>
        <dbReference type="EMBL" id="CAE6440344.1"/>
    </source>
</evidence>